<evidence type="ECO:0000313" key="3">
    <source>
        <dbReference type="EMBL" id="NEV88880.1"/>
    </source>
</evidence>
<feature type="compositionally biased region" description="Low complexity" evidence="1">
    <location>
        <begin position="400"/>
        <end position="409"/>
    </location>
</feature>
<feature type="compositionally biased region" description="Basic and acidic residues" evidence="1">
    <location>
        <begin position="240"/>
        <end position="253"/>
    </location>
</feature>
<feature type="compositionally biased region" description="Basic and acidic residues" evidence="1">
    <location>
        <begin position="1"/>
        <end position="23"/>
    </location>
</feature>
<comment type="caution">
    <text evidence="3">The sequence shown here is derived from an EMBL/GenBank/DDBJ whole genome shotgun (WGS) entry which is preliminary data.</text>
</comment>
<evidence type="ECO:0008006" key="4">
    <source>
        <dbReference type="Google" id="ProtNLM"/>
    </source>
</evidence>
<sequence>MSDGNDARPDAREGQGPRPDAREGQGPPPDAGEGHAAGPEAREGRDPRSEAREGHGPPSDAGKGRAGGPEAREDLGPPSDAGEGHDPRPYARQGHDAPAGPAGREQQKHTHAGNGTVNHGPAAPGPDDPGTDGPVTDEAVLRAMMHRAVGEMEPSDGTLEHLRRAVPARRARKRQAVVGVAAAALFLGTAVPALVHVSNSTGPGADPSVAGNASQAQGGASQGKDPAGGQSGIAGSGDTAEGKDKADPKETPGGKESGAATGSAPSGVPSASSPADVPACGPGSLGPAVASSAAPDSTGVVYGSFRVTNVSSDGCTVTGPGTVVTASLGAADASRIGTARHAAGDAAAGLPDPSLEAASLTLAPGAAYEVQFAWVPSETCPTTGGTNGGSTGGPSPDPSPTGDTTAAGGASAGGGGGGEAGPTAQLITADGPAEGSVSVTYSPQGGSGSATATVSNACVGTVYWTGLLADSGAGA</sequence>
<feature type="compositionally biased region" description="Basic and acidic residues" evidence="1">
    <location>
        <begin position="82"/>
        <end position="95"/>
    </location>
</feature>
<feature type="transmembrane region" description="Helical" evidence="2">
    <location>
        <begin position="176"/>
        <end position="195"/>
    </location>
</feature>
<dbReference type="AlphaFoldDB" id="A0A6B3QP14"/>
<reference evidence="3" key="1">
    <citation type="journal article" date="2020" name="Microorganisms">
        <title>Isolation, Genomic and Metabolomic Characterization of Streptomyces tendae VITAKN with Quorum Sensing Inhibitory Activity from Southern India.</title>
        <authorList>
            <person name="Ishaque N.M."/>
            <person name="Burgsdorf I."/>
            <person name="Limlingan Malit J.J."/>
            <person name="Saha S."/>
            <person name="Teta R."/>
            <person name="Ewe D."/>
            <person name="Kannabiran K."/>
            <person name="Hrouzek P."/>
            <person name="Steindler L."/>
            <person name="Costantino V."/>
            <person name="Saurav K."/>
        </authorList>
    </citation>
    <scope>NUCLEOTIDE SEQUENCE</scope>
    <source>
        <strain evidence="3">VITAKN</strain>
    </source>
</reference>
<name>A0A6B3QP14_STRTE</name>
<feature type="region of interest" description="Disordered" evidence="1">
    <location>
        <begin position="1"/>
        <end position="139"/>
    </location>
</feature>
<evidence type="ECO:0000256" key="2">
    <source>
        <dbReference type="SAM" id="Phobius"/>
    </source>
</evidence>
<feature type="compositionally biased region" description="Low complexity" evidence="1">
    <location>
        <begin position="257"/>
        <end position="279"/>
    </location>
</feature>
<organism evidence="3">
    <name type="scientific">Streptomyces tendae</name>
    <dbReference type="NCBI Taxonomy" id="1932"/>
    <lineage>
        <taxon>Bacteria</taxon>
        <taxon>Bacillati</taxon>
        <taxon>Actinomycetota</taxon>
        <taxon>Actinomycetes</taxon>
        <taxon>Kitasatosporales</taxon>
        <taxon>Streptomycetaceae</taxon>
        <taxon>Streptomyces</taxon>
    </lineage>
</organism>
<feature type="compositionally biased region" description="Gly residues" evidence="1">
    <location>
        <begin position="410"/>
        <end position="420"/>
    </location>
</feature>
<keyword evidence="2" id="KW-0472">Membrane</keyword>
<keyword evidence="2" id="KW-1133">Transmembrane helix</keyword>
<dbReference type="EMBL" id="JAAIFS010000004">
    <property type="protein sequence ID" value="NEV88880.1"/>
    <property type="molecule type" value="Genomic_DNA"/>
</dbReference>
<feature type="compositionally biased region" description="Low complexity" evidence="1">
    <location>
        <begin position="208"/>
        <end position="223"/>
    </location>
</feature>
<proteinExistence type="predicted"/>
<accession>A0A6B3QP14</accession>
<feature type="compositionally biased region" description="Polar residues" evidence="1">
    <location>
        <begin position="437"/>
        <end position="450"/>
    </location>
</feature>
<keyword evidence="2" id="KW-0812">Transmembrane</keyword>
<feature type="region of interest" description="Disordered" evidence="1">
    <location>
        <begin position="379"/>
        <end position="450"/>
    </location>
</feature>
<evidence type="ECO:0000256" key="1">
    <source>
        <dbReference type="SAM" id="MobiDB-lite"/>
    </source>
</evidence>
<protein>
    <recommendedName>
        <fullName evidence="4">DUF4232 domain-containing protein</fullName>
    </recommendedName>
</protein>
<feature type="compositionally biased region" description="Basic and acidic residues" evidence="1">
    <location>
        <begin position="40"/>
        <end position="55"/>
    </location>
</feature>
<gene>
    <name evidence="3" type="ORF">GUR47_19695</name>
</gene>
<feature type="region of interest" description="Disordered" evidence="1">
    <location>
        <begin position="203"/>
        <end position="279"/>
    </location>
</feature>